<organism evidence="2 3">
    <name type="scientific">Kwoniella shivajii</name>
    <dbReference type="NCBI Taxonomy" id="564305"/>
    <lineage>
        <taxon>Eukaryota</taxon>
        <taxon>Fungi</taxon>
        <taxon>Dikarya</taxon>
        <taxon>Basidiomycota</taxon>
        <taxon>Agaricomycotina</taxon>
        <taxon>Tremellomycetes</taxon>
        <taxon>Tremellales</taxon>
        <taxon>Cryptococcaceae</taxon>
        <taxon>Kwoniella</taxon>
    </lineage>
</organism>
<reference evidence="2 3" key="1">
    <citation type="submission" date="2024-01" db="EMBL/GenBank/DDBJ databases">
        <title>Comparative genomics of Cryptococcus and Kwoniella reveals pathogenesis evolution and contrasting modes of karyotype evolution via chromosome fusion or intercentromeric recombination.</title>
        <authorList>
            <person name="Coelho M.A."/>
            <person name="David-Palma M."/>
            <person name="Shea T."/>
            <person name="Bowers K."/>
            <person name="McGinley-Smith S."/>
            <person name="Mohammad A.W."/>
            <person name="Gnirke A."/>
            <person name="Yurkov A.M."/>
            <person name="Nowrousian M."/>
            <person name="Sun S."/>
            <person name="Cuomo C.A."/>
            <person name="Heitman J."/>
        </authorList>
    </citation>
    <scope>NUCLEOTIDE SEQUENCE [LARGE SCALE GENOMIC DNA]</scope>
    <source>
        <strain evidence="2">CBS 11374</strain>
    </source>
</reference>
<sequence length="103" mass="11403">MVKRERLSSPISTDSSLAPHDSISADEKPLIKKTKSPKKEGKGTKTPWSVEEDTALITIMDEVIKNHLWPAIKASGNERLIARTGYGCQYHAKLLMKAGKSKK</sequence>
<evidence type="ECO:0008006" key="4">
    <source>
        <dbReference type="Google" id="ProtNLM"/>
    </source>
</evidence>
<keyword evidence="3" id="KW-1185">Reference proteome</keyword>
<dbReference type="RefSeq" id="XP_062788115.1">
    <property type="nucleotide sequence ID" value="XM_062932064.1"/>
</dbReference>
<name>A0ABZ1CP27_9TREE</name>
<evidence type="ECO:0000256" key="1">
    <source>
        <dbReference type="SAM" id="MobiDB-lite"/>
    </source>
</evidence>
<dbReference type="GeneID" id="87952411"/>
<dbReference type="Proteomes" id="UP001329825">
    <property type="component" value="Chromosome 1"/>
</dbReference>
<protein>
    <recommendedName>
        <fullName evidence="4">Myb-like domain-containing protein</fullName>
    </recommendedName>
</protein>
<evidence type="ECO:0000313" key="3">
    <source>
        <dbReference type="Proteomes" id="UP001329825"/>
    </source>
</evidence>
<gene>
    <name evidence="2" type="ORF">IL334_000280</name>
</gene>
<dbReference type="Gene3D" id="1.10.10.60">
    <property type="entry name" value="Homeodomain-like"/>
    <property type="match status" value="1"/>
</dbReference>
<dbReference type="EMBL" id="CP141881">
    <property type="protein sequence ID" value="WRT63375.1"/>
    <property type="molecule type" value="Genomic_DNA"/>
</dbReference>
<evidence type="ECO:0000313" key="2">
    <source>
        <dbReference type="EMBL" id="WRT63375.1"/>
    </source>
</evidence>
<feature type="region of interest" description="Disordered" evidence="1">
    <location>
        <begin position="1"/>
        <end position="47"/>
    </location>
</feature>
<accession>A0ABZ1CP27</accession>
<proteinExistence type="predicted"/>